<dbReference type="InterPro" id="IPR007180">
    <property type="entry name" value="DUF382"/>
</dbReference>
<dbReference type="InterPro" id="IPR006568">
    <property type="entry name" value="PSP_pro-rich"/>
</dbReference>
<dbReference type="InterPro" id="IPR052584">
    <property type="entry name" value="U2_snRNP_Complex_Component"/>
</dbReference>
<comment type="caution">
    <text evidence="3">The sequence shown here is derived from an EMBL/GenBank/DDBJ whole genome shotgun (WGS) entry which is preliminary data.</text>
</comment>
<dbReference type="InterPro" id="IPR003034">
    <property type="entry name" value="SAP_dom"/>
</dbReference>
<feature type="compositionally biased region" description="Basic and acidic residues" evidence="1">
    <location>
        <begin position="954"/>
        <end position="971"/>
    </location>
</feature>
<feature type="compositionally biased region" description="Acidic residues" evidence="1">
    <location>
        <begin position="56"/>
        <end position="67"/>
    </location>
</feature>
<dbReference type="Pfam" id="PF02037">
    <property type="entry name" value="SAP"/>
    <property type="match status" value="1"/>
</dbReference>
<dbReference type="Pfam" id="PF04037">
    <property type="entry name" value="DUF382"/>
    <property type="match status" value="1"/>
</dbReference>
<feature type="compositionally biased region" description="Basic and acidic residues" evidence="1">
    <location>
        <begin position="699"/>
        <end position="709"/>
    </location>
</feature>
<organism evidence="3 4">
    <name type="scientific">Dreissena polymorpha</name>
    <name type="common">Zebra mussel</name>
    <name type="synonym">Mytilus polymorpha</name>
    <dbReference type="NCBI Taxonomy" id="45954"/>
    <lineage>
        <taxon>Eukaryota</taxon>
        <taxon>Metazoa</taxon>
        <taxon>Spiralia</taxon>
        <taxon>Lophotrochozoa</taxon>
        <taxon>Mollusca</taxon>
        <taxon>Bivalvia</taxon>
        <taxon>Autobranchia</taxon>
        <taxon>Heteroconchia</taxon>
        <taxon>Euheterodonta</taxon>
        <taxon>Imparidentia</taxon>
        <taxon>Neoheterodontei</taxon>
        <taxon>Myida</taxon>
        <taxon>Dreissenoidea</taxon>
        <taxon>Dreissenidae</taxon>
        <taxon>Dreissena</taxon>
    </lineage>
</organism>
<feature type="compositionally biased region" description="Acidic residues" evidence="1">
    <location>
        <begin position="570"/>
        <end position="589"/>
    </location>
</feature>
<dbReference type="AlphaFoldDB" id="A0A9D4L8W3"/>
<dbReference type="SMART" id="SM00513">
    <property type="entry name" value="SAP"/>
    <property type="match status" value="1"/>
</dbReference>
<feature type="compositionally biased region" description="Low complexity" evidence="1">
    <location>
        <begin position="372"/>
        <end position="387"/>
    </location>
</feature>
<dbReference type="InterPro" id="IPR036361">
    <property type="entry name" value="SAP_dom_sf"/>
</dbReference>
<dbReference type="PROSITE" id="PS50800">
    <property type="entry name" value="SAP"/>
    <property type="match status" value="1"/>
</dbReference>
<dbReference type="SUPFAM" id="SSF68906">
    <property type="entry name" value="SAP domain"/>
    <property type="match status" value="1"/>
</dbReference>
<protein>
    <recommendedName>
        <fullName evidence="2">SAP domain-containing protein</fullName>
    </recommendedName>
</protein>
<dbReference type="OrthoDB" id="10260794at2759"/>
<accession>A0A9D4L8W3</accession>
<dbReference type="GO" id="GO:0005689">
    <property type="term" value="C:U12-type spliceosomal complex"/>
    <property type="evidence" value="ECO:0007669"/>
    <property type="project" value="TreeGrafter"/>
</dbReference>
<name>A0A9D4L8W3_DREPO</name>
<feature type="compositionally biased region" description="Basic and acidic residues" evidence="1">
    <location>
        <begin position="394"/>
        <end position="406"/>
    </location>
</feature>
<dbReference type="SMART" id="SM00581">
    <property type="entry name" value="PSP"/>
    <property type="match status" value="1"/>
</dbReference>
<feature type="region of interest" description="Disordered" evidence="1">
    <location>
        <begin position="550"/>
        <end position="645"/>
    </location>
</feature>
<sequence length="1155" mass="127304">MATPGTPELTDLRKLTVVKLRERLTQLGLPTSGLKADLVERLHAHYQEEANTDNNQQDEEEDYEDDPGPPRQSGPPSLLSIHTQEPQRGLASSQGQEGGAHYPAPGLGARTSLQMRLQQMAGHSDDAGASSQPPPAPMATRQSAPQPPPLLSKQIPPPAPVRMPQVPMGGPPSMAPPGDSHYQPPPPGLGLPQGVRPPMQPPQPQAPVQHMPQPQQMRQMSGPPGMSSPPSGMSGPPAGMGGPPSIMGGPLQGMGGPPQQMGGPLQGMGGPPQQMGGPLPGMGGPPPGMGGPPQQMGGPPPGMGGPPPGMGGPPMGGIPPPGMSAPPLRPLMHPQQQGPEMHDQMAMQNRMMEQERQQQQRQQQQQHEERMAIQQQALLMQQQQQQQPLMSGDGEEKKEDLMEKVRQQQIMLEQQKHKEMLEQQQQAIKKQEEDRKRKEQEILRQQQMARQSEEQRNRGPPKAPGGPFNPNPTMPSGAGPRPLLSSTPGNIPPLLPGLSSTSKIPPLLPPSEMSRSRDDRGPSQGEPREMKLPSALEKVLAFKDVRAQEVGMTEEEIEQMNMPEKKAKEEEDDEIEMVEMEDQEEEEDTIQALSSKESKNKRRKKKKKKARKNRLTQQTAPSDLESADPDVQIEYVQEQLDLDPTDPNYFTFSKIFEAFKITDESARDALKQAEVAPEKPAEPAKKVHDPDADDSDEEMEKKADDDGPKLSKKKLKKLTRLSVAQLKQLVTRPDVVEMHDVTAQDPKLLVHLKATRNSVPVPRHWCFKRKYLQGKRGIEKAPFELPEYIQATGITEMRAALAEKEDQKNLKAKMREKVRPKMGKIDIDYQKLHDAFFRWQVKPKMTIHGDLYYEGKEFETRLKEKKPGNLSDDLKTALGMPIGPQSEKVPPPWLIAMQRYGPPPSYPSLKIPGLNAPIPEACSFGYHAGGWGKPPVDENGKPLYGDVFGTKSAEFETQVKDDDIDRSHWGELESESESEEESESESEEEGPDETGLVTPAEGLVTPSGMTSVPLGMETPDMIELRKKRIEDSMDQGGETPALYQVIPEKKTTVGGAMMGSAHIYDISGVPGGPPRKPGEKVSSEGIEVALNPEELDLDTAAMQAKYDQTLKEQQSQLEKEDLSDMVAEHAAKQKKRKKKQEESGKAAKKYKEFKF</sequence>
<dbReference type="Pfam" id="PF04046">
    <property type="entry name" value="PSP"/>
    <property type="match status" value="1"/>
</dbReference>
<proteinExistence type="predicted"/>
<feature type="compositionally biased region" description="Pro residues" evidence="1">
    <location>
        <begin position="461"/>
        <end position="473"/>
    </location>
</feature>
<dbReference type="Proteomes" id="UP000828390">
    <property type="component" value="Unassembled WGS sequence"/>
</dbReference>
<feature type="compositionally biased region" description="Acidic residues" evidence="1">
    <location>
        <begin position="972"/>
        <end position="992"/>
    </location>
</feature>
<evidence type="ECO:0000259" key="2">
    <source>
        <dbReference type="PROSITE" id="PS50800"/>
    </source>
</evidence>
<evidence type="ECO:0000313" key="3">
    <source>
        <dbReference type="EMBL" id="KAH3853443.1"/>
    </source>
</evidence>
<dbReference type="Gene3D" id="1.10.720.30">
    <property type="entry name" value="SAP domain"/>
    <property type="match status" value="1"/>
</dbReference>
<feature type="region of interest" description="Disordered" evidence="1">
    <location>
        <begin position="1108"/>
        <end position="1155"/>
    </location>
</feature>
<feature type="region of interest" description="Disordered" evidence="1">
    <location>
        <begin position="44"/>
        <end position="536"/>
    </location>
</feature>
<keyword evidence="4" id="KW-1185">Reference proteome</keyword>
<dbReference type="PANTHER" id="PTHR12785:SF6">
    <property type="entry name" value="SPLICING FACTOR 3B SUBUNIT 2"/>
    <property type="match status" value="1"/>
</dbReference>
<feature type="compositionally biased region" description="Pro residues" evidence="1">
    <location>
        <begin position="298"/>
        <end position="329"/>
    </location>
</feature>
<dbReference type="PANTHER" id="PTHR12785">
    <property type="entry name" value="SPLICING FACTOR 3B"/>
    <property type="match status" value="1"/>
</dbReference>
<feature type="compositionally biased region" description="Basic residues" evidence="1">
    <location>
        <begin position="599"/>
        <end position="614"/>
    </location>
</feature>
<feature type="compositionally biased region" description="Basic and acidic residues" evidence="1">
    <location>
        <begin position="670"/>
        <end position="690"/>
    </location>
</feature>
<feature type="domain" description="SAP" evidence="2">
    <location>
        <begin position="12"/>
        <end position="46"/>
    </location>
</feature>
<gene>
    <name evidence="3" type="ORF">DPMN_095967</name>
</gene>
<feature type="compositionally biased region" description="Basic and acidic residues" evidence="1">
    <location>
        <begin position="514"/>
        <end position="531"/>
    </location>
</feature>
<feature type="compositionally biased region" description="Polar residues" evidence="1">
    <location>
        <begin position="80"/>
        <end position="95"/>
    </location>
</feature>
<feature type="region of interest" description="Disordered" evidence="1">
    <location>
        <begin position="954"/>
        <end position="1016"/>
    </location>
</feature>
<feature type="region of interest" description="Disordered" evidence="1">
    <location>
        <begin position="670"/>
        <end position="711"/>
    </location>
</feature>
<evidence type="ECO:0000313" key="4">
    <source>
        <dbReference type="Proteomes" id="UP000828390"/>
    </source>
</evidence>
<feature type="compositionally biased region" description="Low complexity" evidence="1">
    <location>
        <begin position="206"/>
        <end position="249"/>
    </location>
</feature>
<feature type="compositionally biased region" description="Pro residues" evidence="1">
    <location>
        <begin position="145"/>
        <end position="161"/>
    </location>
</feature>
<feature type="compositionally biased region" description="Basic and acidic residues" evidence="1">
    <location>
        <begin position="429"/>
        <end position="442"/>
    </location>
</feature>
<feature type="compositionally biased region" description="Basic and acidic residues" evidence="1">
    <location>
        <begin position="1117"/>
        <end position="1131"/>
    </location>
</feature>
<feature type="compositionally biased region" description="Basic and acidic residues" evidence="1">
    <location>
        <begin position="1139"/>
        <end position="1155"/>
    </location>
</feature>
<evidence type="ECO:0000256" key="1">
    <source>
        <dbReference type="SAM" id="MobiDB-lite"/>
    </source>
</evidence>
<dbReference type="EMBL" id="JAIWYP010000003">
    <property type="protein sequence ID" value="KAH3853443.1"/>
    <property type="molecule type" value="Genomic_DNA"/>
</dbReference>
<reference evidence="3" key="1">
    <citation type="journal article" date="2019" name="bioRxiv">
        <title>The Genome of the Zebra Mussel, Dreissena polymorpha: A Resource for Invasive Species Research.</title>
        <authorList>
            <person name="McCartney M.A."/>
            <person name="Auch B."/>
            <person name="Kono T."/>
            <person name="Mallez S."/>
            <person name="Zhang Y."/>
            <person name="Obille A."/>
            <person name="Becker A."/>
            <person name="Abrahante J.E."/>
            <person name="Garbe J."/>
            <person name="Badalamenti J.P."/>
            <person name="Herman A."/>
            <person name="Mangelson H."/>
            <person name="Liachko I."/>
            <person name="Sullivan S."/>
            <person name="Sone E.D."/>
            <person name="Koren S."/>
            <person name="Silverstein K.A.T."/>
            <person name="Beckman K.B."/>
            <person name="Gohl D.M."/>
        </authorList>
    </citation>
    <scope>NUCLEOTIDE SEQUENCE</scope>
    <source>
        <strain evidence="3">Duluth1</strain>
        <tissue evidence="3">Whole animal</tissue>
    </source>
</reference>
<reference evidence="3" key="2">
    <citation type="submission" date="2020-11" db="EMBL/GenBank/DDBJ databases">
        <authorList>
            <person name="McCartney M.A."/>
            <person name="Auch B."/>
            <person name="Kono T."/>
            <person name="Mallez S."/>
            <person name="Becker A."/>
            <person name="Gohl D.M."/>
            <person name="Silverstein K.A.T."/>
            <person name="Koren S."/>
            <person name="Bechman K.B."/>
            <person name="Herman A."/>
            <person name="Abrahante J.E."/>
            <person name="Garbe J."/>
        </authorList>
    </citation>
    <scope>NUCLEOTIDE SEQUENCE</scope>
    <source>
        <strain evidence="3">Duluth1</strain>
        <tissue evidence="3">Whole animal</tissue>
    </source>
</reference>